<keyword evidence="3" id="KW-0472">Membrane</keyword>
<feature type="compositionally biased region" description="Basic and acidic residues" evidence="2">
    <location>
        <begin position="436"/>
        <end position="449"/>
    </location>
</feature>
<keyword evidence="3" id="KW-1133">Transmembrane helix</keyword>
<feature type="compositionally biased region" description="Low complexity" evidence="2">
    <location>
        <begin position="452"/>
        <end position="470"/>
    </location>
</feature>
<dbReference type="GO" id="GO:0005874">
    <property type="term" value="C:microtubule"/>
    <property type="evidence" value="ECO:0007669"/>
    <property type="project" value="TreeGrafter"/>
</dbReference>
<proteinExistence type="predicted"/>
<keyword evidence="1" id="KW-0175">Coiled coil</keyword>
<gene>
    <name evidence="5" type="ORF">FRACYDRAFT_239055</name>
</gene>
<feature type="coiled-coil region" evidence="1">
    <location>
        <begin position="867"/>
        <end position="975"/>
    </location>
</feature>
<feature type="compositionally biased region" description="Low complexity" evidence="2">
    <location>
        <begin position="414"/>
        <end position="427"/>
    </location>
</feature>
<accession>A0A1E7FF93</accession>
<feature type="region of interest" description="Disordered" evidence="2">
    <location>
        <begin position="708"/>
        <end position="753"/>
    </location>
</feature>
<dbReference type="PROSITE" id="PS50151">
    <property type="entry name" value="UVR"/>
    <property type="match status" value="1"/>
</dbReference>
<feature type="region of interest" description="Disordered" evidence="2">
    <location>
        <begin position="267"/>
        <end position="330"/>
    </location>
</feature>
<feature type="compositionally biased region" description="Basic and acidic residues" evidence="2">
    <location>
        <begin position="315"/>
        <end position="324"/>
    </location>
</feature>
<dbReference type="InterPro" id="IPR001943">
    <property type="entry name" value="UVR_dom"/>
</dbReference>
<feature type="domain" description="UVR" evidence="4">
    <location>
        <begin position="1126"/>
        <end position="1161"/>
    </location>
</feature>
<dbReference type="PANTHER" id="PTHR14332">
    <property type="entry name" value="DISRUPTED IN SCHIZOPHRENIA 1 PROTEIN"/>
    <property type="match status" value="1"/>
</dbReference>
<dbReference type="Proteomes" id="UP000095751">
    <property type="component" value="Unassembled WGS sequence"/>
</dbReference>
<dbReference type="OrthoDB" id="79523at2759"/>
<keyword evidence="3" id="KW-0812">Transmembrane</keyword>
<dbReference type="EMBL" id="KV784358">
    <property type="protein sequence ID" value="OEU16463.1"/>
    <property type="molecule type" value="Genomic_DNA"/>
</dbReference>
<protein>
    <recommendedName>
        <fullName evidence="4">UVR domain-containing protein</fullName>
    </recommendedName>
</protein>
<dbReference type="GO" id="GO:0045111">
    <property type="term" value="C:intermediate filament cytoskeleton"/>
    <property type="evidence" value="ECO:0007669"/>
    <property type="project" value="TreeGrafter"/>
</dbReference>
<dbReference type="PANTHER" id="PTHR14332:SF3">
    <property type="entry name" value="DISRUPTED IN SCHIZOPHRENIA 1 PROTEIN"/>
    <property type="match status" value="1"/>
</dbReference>
<feature type="coiled-coil region" evidence="1">
    <location>
        <begin position="1115"/>
        <end position="1142"/>
    </location>
</feature>
<evidence type="ECO:0000313" key="6">
    <source>
        <dbReference type="Proteomes" id="UP000095751"/>
    </source>
</evidence>
<dbReference type="InterPro" id="IPR026081">
    <property type="entry name" value="DISC1"/>
</dbReference>
<feature type="transmembrane region" description="Helical" evidence="3">
    <location>
        <begin position="12"/>
        <end position="39"/>
    </location>
</feature>
<feature type="compositionally biased region" description="Basic residues" evidence="2">
    <location>
        <begin position="267"/>
        <end position="276"/>
    </location>
</feature>
<feature type="compositionally biased region" description="Basic and acidic residues" evidence="2">
    <location>
        <begin position="811"/>
        <end position="820"/>
    </location>
</feature>
<feature type="region of interest" description="Disordered" evidence="2">
    <location>
        <begin position="405"/>
        <end position="477"/>
    </location>
</feature>
<feature type="region of interest" description="Disordered" evidence="2">
    <location>
        <begin position="99"/>
        <end position="118"/>
    </location>
</feature>
<dbReference type="AlphaFoldDB" id="A0A1E7FF93"/>
<sequence length="1186" mass="130241">MFIRPLAIGLKFLADLFMTCIFARDFIAFVSLLIVYNFLIMFGGLDIKGTSSKDAEDDRTEAATSAPTTATSSFGFMNVGAAPEPPTASPAPAASSFSFLNSAPAPSQDPELDTTSVPVSAATSSGFSFMMQEPSSGVASGPTADEVASASTVPAPITTTNTVTSSGFDFIASPTNDGLGADSVVEETTQTIPEEAVAPVVSSGFSFLSGDNDNSAPISSTSSVVSAPSPTPIRKSFGLEAATTTTTTSTGLPAGAGITFGTSAKRNVVKKKKMRSSKIGVNSNYNDTSTAPPLSNTTPTAAATPPLTTTPANTAEDKSSRDGAAEATQRAEAFMQSKAIEEAQAKVTTSPELQPTASTDDVLEAAKAAADEAIKLQQNKQQNQKGFMGTFFKGFRASPIPTTIATTHKRGDSSHGSLGSSTHSYGSNAAASGMDRVTKEQQVMKHAMAERQLQQQQQSKRSYSYNSTDTNDNDDDTKVEVTTSAAGYKPEPIENVAAGGSATTGFSFITSNDKLTSESRPSLKQFTPSVPPVYSYPKNVSLEPKKRNTPKEIFEDHQEFFAQSVNRAMVQIKDARSEQNMLSENRFLALAKDRLATQQIEQLEQQLQDAIDEEDYEQADQLGQELDGHKREKHEVALMLQNINESLSQLEYCKAQLGETVAHCFENLAVRLEELKEKEAANERKNDDEQFTQFASISKQLSAEKERIQQYSKHLEREEEHVSEERKELEDSIKEQTCEIETQKEEVSKNLEEVESEIDELRKTLDKKVKEAANLRTRKFGFEDSISKVRVKFSRQLSRVDKKEREMKLSRNEWKAEHEQHKRQKEAHDLQVQTHSDTLLSHEELKITLESELKLSKQFSQIIPTQLRYIEEESQAEQAEIDDEEALAQFQADVVKCEGAASSAKQTLKIATEAIQKLQSEHDNILQRIPELEKHKKAAAAKRDFKAAGKASKEIKEAESRIKNIEDELNGDAEIKKASAEDVLHQLDSDLLKARDIAEEKERLSGEKLMTSLAKIIAQLVVEKKENCSDCSSEENSVKGVGARVLEGQILVLKAEGNDLGRKYGKWEELMENIGLAGGDSSTIEEKAKDDSYNLRVEEKSERVVQDCGLTSEECEERLAKVKFLLDKINEAEEKVQEAAKREEYDEAAEFQDISDTLQAELTELSVTDEELELALLNAQRLPSVQ</sequence>
<feature type="coiled-coil region" evidence="1">
    <location>
        <begin position="593"/>
        <end position="620"/>
    </location>
</feature>
<feature type="compositionally biased region" description="Basic and acidic residues" evidence="2">
    <location>
        <begin position="708"/>
        <end position="752"/>
    </location>
</feature>
<evidence type="ECO:0000259" key="4">
    <source>
        <dbReference type="PROSITE" id="PS50151"/>
    </source>
</evidence>
<dbReference type="KEGG" id="fcy:FRACYDRAFT_239055"/>
<feature type="region of interest" description="Disordered" evidence="2">
    <location>
        <begin position="811"/>
        <end position="832"/>
    </location>
</feature>
<reference evidence="5 6" key="1">
    <citation type="submission" date="2016-09" db="EMBL/GenBank/DDBJ databases">
        <title>Extensive genetic diversity and differential bi-allelic expression allows diatom success in the polar Southern Ocean.</title>
        <authorList>
            <consortium name="DOE Joint Genome Institute"/>
            <person name="Mock T."/>
            <person name="Otillar R.P."/>
            <person name="Strauss J."/>
            <person name="Dupont C."/>
            <person name="Frickenhaus S."/>
            <person name="Maumus F."/>
            <person name="Mcmullan M."/>
            <person name="Sanges R."/>
            <person name="Schmutz J."/>
            <person name="Toseland A."/>
            <person name="Valas R."/>
            <person name="Veluchamy A."/>
            <person name="Ward B.J."/>
            <person name="Allen A."/>
            <person name="Barry K."/>
            <person name="Falciatore A."/>
            <person name="Ferrante M."/>
            <person name="Fortunato A.E."/>
            <person name="Gloeckner G."/>
            <person name="Gruber A."/>
            <person name="Hipkin R."/>
            <person name="Janech M."/>
            <person name="Kroth P."/>
            <person name="Leese F."/>
            <person name="Lindquist E."/>
            <person name="Lyon B.R."/>
            <person name="Martin J."/>
            <person name="Mayer C."/>
            <person name="Parker M."/>
            <person name="Quesneville H."/>
            <person name="Raymond J."/>
            <person name="Uhlig C."/>
            <person name="Valentin K.U."/>
            <person name="Worden A.Z."/>
            <person name="Armbrust E.V."/>
            <person name="Bowler C."/>
            <person name="Green B."/>
            <person name="Moulton V."/>
            <person name="Van Oosterhout C."/>
            <person name="Grigoriev I."/>
        </authorList>
    </citation>
    <scope>NUCLEOTIDE SEQUENCE [LARGE SCALE GENOMIC DNA]</scope>
    <source>
        <strain evidence="5 6">CCMP1102</strain>
    </source>
</reference>
<dbReference type="InParanoid" id="A0A1E7FF93"/>
<evidence type="ECO:0000256" key="1">
    <source>
        <dbReference type="SAM" id="Coils"/>
    </source>
</evidence>
<name>A0A1E7FF93_9STRA</name>
<dbReference type="GO" id="GO:0005815">
    <property type="term" value="C:microtubule organizing center"/>
    <property type="evidence" value="ECO:0007669"/>
    <property type="project" value="TreeGrafter"/>
</dbReference>
<evidence type="ECO:0000313" key="5">
    <source>
        <dbReference type="EMBL" id="OEU16463.1"/>
    </source>
</evidence>
<evidence type="ECO:0000256" key="3">
    <source>
        <dbReference type="SAM" id="Phobius"/>
    </source>
</evidence>
<evidence type="ECO:0000256" key="2">
    <source>
        <dbReference type="SAM" id="MobiDB-lite"/>
    </source>
</evidence>
<organism evidence="5 6">
    <name type="scientific">Fragilariopsis cylindrus CCMP1102</name>
    <dbReference type="NCBI Taxonomy" id="635003"/>
    <lineage>
        <taxon>Eukaryota</taxon>
        <taxon>Sar</taxon>
        <taxon>Stramenopiles</taxon>
        <taxon>Ochrophyta</taxon>
        <taxon>Bacillariophyta</taxon>
        <taxon>Bacillariophyceae</taxon>
        <taxon>Bacillariophycidae</taxon>
        <taxon>Bacillariales</taxon>
        <taxon>Bacillariaceae</taxon>
        <taxon>Fragilariopsis</taxon>
    </lineage>
</organism>
<feature type="compositionally biased region" description="Low complexity" evidence="2">
    <location>
        <begin position="288"/>
        <end position="314"/>
    </location>
</feature>
<keyword evidence="6" id="KW-1185">Reference proteome</keyword>